<keyword evidence="7" id="KW-1185">Reference proteome</keyword>
<reference evidence="6" key="1">
    <citation type="submission" date="2020-11" db="EMBL/GenBank/DDBJ databases">
        <title>Sequencing the genomes of 1000 actinobacteria strains.</title>
        <authorList>
            <person name="Klenk H.-P."/>
        </authorList>
    </citation>
    <scope>NUCLEOTIDE SEQUENCE</scope>
    <source>
        <strain evidence="6">DSM 45356</strain>
    </source>
</reference>
<feature type="active site" description="Proton donor/acceptor" evidence="2">
    <location>
        <position position="195"/>
    </location>
</feature>
<evidence type="ECO:0000256" key="1">
    <source>
        <dbReference type="ARBA" id="ARBA00008853"/>
    </source>
</evidence>
<feature type="binding site" evidence="3">
    <location>
        <position position="195"/>
    </location>
    <ligand>
        <name>a divalent metal cation</name>
        <dbReference type="ChEBI" id="CHEBI:60240"/>
    </ligand>
</feature>
<dbReference type="InterPro" id="IPR013658">
    <property type="entry name" value="SGL"/>
</dbReference>
<comment type="similarity">
    <text evidence="1">Belongs to the SMP-30/CGR1 family.</text>
</comment>
<dbReference type="InterPro" id="IPR011042">
    <property type="entry name" value="6-blade_b-propeller_TolB-like"/>
</dbReference>
<gene>
    <name evidence="6" type="ORF">IW245_002193</name>
</gene>
<dbReference type="Proteomes" id="UP000622552">
    <property type="component" value="Unassembled WGS sequence"/>
</dbReference>
<feature type="binding site" evidence="3">
    <location>
        <position position="148"/>
    </location>
    <ligand>
        <name>a divalent metal cation</name>
        <dbReference type="ChEBI" id="CHEBI:60240"/>
    </ligand>
</feature>
<evidence type="ECO:0000259" key="5">
    <source>
        <dbReference type="Pfam" id="PF08450"/>
    </source>
</evidence>
<comment type="cofactor">
    <cofactor evidence="3">
        <name>Zn(2+)</name>
        <dbReference type="ChEBI" id="CHEBI:29105"/>
    </cofactor>
    <text evidence="3">Binds 1 divalent metal cation per subunit.</text>
</comment>
<dbReference type="PANTHER" id="PTHR10907:SF47">
    <property type="entry name" value="REGUCALCIN"/>
    <property type="match status" value="1"/>
</dbReference>
<dbReference type="Pfam" id="PF08450">
    <property type="entry name" value="SGL"/>
    <property type="match status" value="1"/>
</dbReference>
<dbReference type="GO" id="GO:0004341">
    <property type="term" value="F:gluconolactonase activity"/>
    <property type="evidence" value="ECO:0007669"/>
    <property type="project" value="TreeGrafter"/>
</dbReference>
<feature type="binding site" evidence="3">
    <location>
        <position position="106"/>
    </location>
    <ligand>
        <name>substrate</name>
    </ligand>
</feature>
<evidence type="ECO:0000313" key="6">
    <source>
        <dbReference type="EMBL" id="MBG6135999.1"/>
    </source>
</evidence>
<evidence type="ECO:0000256" key="4">
    <source>
        <dbReference type="SAM" id="MobiDB-lite"/>
    </source>
</evidence>
<dbReference type="PRINTS" id="PR01790">
    <property type="entry name" value="SMP30FAMILY"/>
</dbReference>
<evidence type="ECO:0000256" key="2">
    <source>
        <dbReference type="PIRSR" id="PIRSR605511-1"/>
    </source>
</evidence>
<keyword evidence="3" id="KW-0862">Zinc</keyword>
<feature type="domain" description="SMP-30/Gluconolactonase/LRE-like region" evidence="5">
    <location>
        <begin position="14"/>
        <end position="251"/>
    </location>
</feature>
<feature type="binding site" evidence="3">
    <location>
        <position position="104"/>
    </location>
    <ligand>
        <name>substrate</name>
    </ligand>
</feature>
<feature type="binding site" evidence="3">
    <location>
        <position position="16"/>
    </location>
    <ligand>
        <name>a divalent metal cation</name>
        <dbReference type="ChEBI" id="CHEBI:60240"/>
    </ligand>
</feature>
<organism evidence="6 7">
    <name type="scientific">Longispora fulva</name>
    <dbReference type="NCBI Taxonomy" id="619741"/>
    <lineage>
        <taxon>Bacteria</taxon>
        <taxon>Bacillati</taxon>
        <taxon>Actinomycetota</taxon>
        <taxon>Actinomycetes</taxon>
        <taxon>Micromonosporales</taxon>
        <taxon>Micromonosporaceae</taxon>
        <taxon>Longispora</taxon>
    </lineage>
</organism>
<evidence type="ECO:0000313" key="7">
    <source>
        <dbReference type="Proteomes" id="UP000622552"/>
    </source>
</evidence>
<feature type="region of interest" description="Disordered" evidence="4">
    <location>
        <begin position="91"/>
        <end position="111"/>
    </location>
</feature>
<evidence type="ECO:0000256" key="3">
    <source>
        <dbReference type="PIRSR" id="PIRSR605511-2"/>
    </source>
</evidence>
<dbReference type="AlphaFoldDB" id="A0A8J7GCD7"/>
<dbReference type="RefSeq" id="WP_197003042.1">
    <property type="nucleotide sequence ID" value="NZ_BONS01000001.1"/>
</dbReference>
<keyword evidence="3" id="KW-0479">Metal-binding</keyword>
<name>A0A8J7GCD7_9ACTN</name>
<dbReference type="PANTHER" id="PTHR10907">
    <property type="entry name" value="REGUCALCIN"/>
    <property type="match status" value="1"/>
</dbReference>
<sequence length="285" mass="30415">MSDIDVLDTPTAEVGEAPVWDARRGCLWWVDIPAGRVHQTRPDTGRTRSRTFHGPVSVALPTATGSLLLANDRDLVEIPLPDIPAGSIAAGGRRIPHRLPPGGRANDGKADPRGRLWIGTVAAGDTRGALYRCDAIPTLVLGDLGISNGLGWSADGTRMYHTDTPTGRIDVMDYDPQTGTATARRPFAAVDGTPDGLAVDADGGVWVALFGGWALHRYTATGRLDHVVELPVSHPTSCAFVGEDLYVTSARSRLSADERDRRPDDGKLLRVRAQITGVPVPEVVL</sequence>
<protein>
    <submittedName>
        <fullName evidence="6">Sugar lactone lactonase YvrE</fullName>
    </submittedName>
</protein>
<dbReference type="Gene3D" id="2.120.10.30">
    <property type="entry name" value="TolB, C-terminal domain"/>
    <property type="match status" value="1"/>
</dbReference>
<dbReference type="SUPFAM" id="SSF63829">
    <property type="entry name" value="Calcium-dependent phosphotriesterase"/>
    <property type="match status" value="1"/>
</dbReference>
<dbReference type="GO" id="GO:0005509">
    <property type="term" value="F:calcium ion binding"/>
    <property type="evidence" value="ECO:0007669"/>
    <property type="project" value="TreeGrafter"/>
</dbReference>
<dbReference type="EMBL" id="JADOUF010000001">
    <property type="protein sequence ID" value="MBG6135999.1"/>
    <property type="molecule type" value="Genomic_DNA"/>
</dbReference>
<proteinExistence type="inferred from homology"/>
<comment type="caution">
    <text evidence="6">The sequence shown here is derived from an EMBL/GenBank/DDBJ whole genome shotgun (WGS) entry which is preliminary data.</text>
</comment>
<dbReference type="InterPro" id="IPR005511">
    <property type="entry name" value="SMP-30"/>
</dbReference>
<dbReference type="GO" id="GO:0019853">
    <property type="term" value="P:L-ascorbic acid biosynthetic process"/>
    <property type="evidence" value="ECO:0007669"/>
    <property type="project" value="TreeGrafter"/>
</dbReference>
<accession>A0A8J7GCD7</accession>